<feature type="chain" id="PRO_5039326657" description="Lipoprotein" evidence="1">
    <location>
        <begin position="22"/>
        <end position="404"/>
    </location>
</feature>
<organism evidence="2 3">
    <name type="scientific">Candidatus Mediterraneibacter faecigallinarum</name>
    <dbReference type="NCBI Taxonomy" id="2838669"/>
    <lineage>
        <taxon>Bacteria</taxon>
        <taxon>Bacillati</taxon>
        <taxon>Bacillota</taxon>
        <taxon>Clostridia</taxon>
        <taxon>Lachnospirales</taxon>
        <taxon>Lachnospiraceae</taxon>
        <taxon>Mediterraneibacter</taxon>
    </lineage>
</organism>
<reference evidence="2" key="2">
    <citation type="submission" date="2021-04" db="EMBL/GenBank/DDBJ databases">
        <authorList>
            <person name="Gilroy R."/>
        </authorList>
    </citation>
    <scope>NUCLEOTIDE SEQUENCE</scope>
    <source>
        <strain evidence="2">ChiGjej1B1-1692</strain>
    </source>
</reference>
<accession>A0A9D2SXM3</accession>
<dbReference type="EMBL" id="DWWK01000179">
    <property type="protein sequence ID" value="HJC39538.1"/>
    <property type="molecule type" value="Genomic_DNA"/>
</dbReference>
<evidence type="ECO:0000313" key="3">
    <source>
        <dbReference type="Proteomes" id="UP000823894"/>
    </source>
</evidence>
<proteinExistence type="predicted"/>
<sequence>MQRIKKAVKYGVVLAAALFLAGCSEGQKSDVQTDRQEDVQEDAGAGYDLPIDEEEREEAEQECAAMLELVKEIYQEAVGTDAGRVLTADEAEAMAAMIAGQGDPVTTFDIYQDMKNYEAMDAFLLDCENGRSGEITEYEVYKDGSIGRKKFVCDGEELYVLSVTASWRSGDAKAMGEMSYTRAEEWDYTEKGWFFYKLCTPGYPEVTEVLYSNAMLRVKPYDAECAEISRKYLEPVAYEGNNLLWSDWDPENMAGIDYNGLFQYLYELDSGETFDSSLYTEGIPAEQFESLMTNYLPVTAEQLREYASYDAESGTYAWIALGVGNRTKSVIDLSEPEAVDVEENGDGTVTLTVEAVSEGTMDDTVLTHRLTVRFTGDGGIVFLGNQVEGNTLEKMPEYVYRIQE</sequence>
<reference evidence="2" key="1">
    <citation type="journal article" date="2021" name="PeerJ">
        <title>Extensive microbial diversity within the chicken gut microbiome revealed by metagenomics and culture.</title>
        <authorList>
            <person name="Gilroy R."/>
            <person name="Ravi A."/>
            <person name="Getino M."/>
            <person name="Pursley I."/>
            <person name="Horton D.L."/>
            <person name="Alikhan N.F."/>
            <person name="Baker D."/>
            <person name="Gharbi K."/>
            <person name="Hall N."/>
            <person name="Watson M."/>
            <person name="Adriaenssens E.M."/>
            <person name="Foster-Nyarko E."/>
            <person name="Jarju S."/>
            <person name="Secka A."/>
            <person name="Antonio M."/>
            <person name="Oren A."/>
            <person name="Chaudhuri R.R."/>
            <person name="La Ragione R."/>
            <person name="Hildebrand F."/>
            <person name="Pallen M.J."/>
        </authorList>
    </citation>
    <scope>NUCLEOTIDE SEQUENCE</scope>
    <source>
        <strain evidence="2">ChiGjej1B1-1692</strain>
    </source>
</reference>
<evidence type="ECO:0000313" key="2">
    <source>
        <dbReference type="EMBL" id="HJC39538.1"/>
    </source>
</evidence>
<dbReference type="AlphaFoldDB" id="A0A9D2SXM3"/>
<dbReference type="PROSITE" id="PS51257">
    <property type="entry name" value="PROKAR_LIPOPROTEIN"/>
    <property type="match status" value="1"/>
</dbReference>
<dbReference type="InterPro" id="IPR045714">
    <property type="entry name" value="DUF6070"/>
</dbReference>
<gene>
    <name evidence="2" type="ORF">H9757_10850</name>
</gene>
<protein>
    <recommendedName>
        <fullName evidence="4">Lipoprotein</fullName>
    </recommendedName>
</protein>
<dbReference type="Proteomes" id="UP000823894">
    <property type="component" value="Unassembled WGS sequence"/>
</dbReference>
<keyword evidence="1" id="KW-0732">Signal</keyword>
<evidence type="ECO:0008006" key="4">
    <source>
        <dbReference type="Google" id="ProtNLM"/>
    </source>
</evidence>
<name>A0A9D2SXM3_9FIRM</name>
<comment type="caution">
    <text evidence="2">The sequence shown here is derived from an EMBL/GenBank/DDBJ whole genome shotgun (WGS) entry which is preliminary data.</text>
</comment>
<evidence type="ECO:0000256" key="1">
    <source>
        <dbReference type="SAM" id="SignalP"/>
    </source>
</evidence>
<dbReference type="Pfam" id="PF19546">
    <property type="entry name" value="DUF6070"/>
    <property type="match status" value="1"/>
</dbReference>
<feature type="signal peptide" evidence="1">
    <location>
        <begin position="1"/>
        <end position="21"/>
    </location>
</feature>